<dbReference type="PANTHER" id="PTHR42933:SF1">
    <property type="entry name" value="SITE-SPECIFIC DNA-METHYLTRANSFERASE (ADENINE-SPECIFIC)"/>
    <property type="match status" value="1"/>
</dbReference>
<evidence type="ECO:0000256" key="7">
    <source>
        <dbReference type="ARBA" id="ARBA00047942"/>
    </source>
</evidence>
<keyword evidence="3 9" id="KW-0489">Methyltransferase</keyword>
<reference evidence="9 10" key="2">
    <citation type="journal article" date="2010" name="Stand. Genomic Sci.">
        <title>Complete genome sequence of Desulfohalobium retbaense type strain (HR(100)).</title>
        <authorList>
            <person name="Spring S."/>
            <person name="Nolan M."/>
            <person name="Lapidus A."/>
            <person name="Glavina Del Rio T."/>
            <person name="Copeland A."/>
            <person name="Tice H."/>
            <person name="Cheng J.F."/>
            <person name="Lucas S."/>
            <person name="Land M."/>
            <person name="Chen F."/>
            <person name="Bruce D."/>
            <person name="Goodwin L."/>
            <person name="Pitluck S."/>
            <person name="Ivanova N."/>
            <person name="Mavromatis K."/>
            <person name="Mikhailova N."/>
            <person name="Pati A."/>
            <person name="Chen A."/>
            <person name="Palaniappan K."/>
            <person name="Hauser L."/>
            <person name="Chang Y.J."/>
            <person name="Jeffries C.D."/>
            <person name="Munk C."/>
            <person name="Kiss H."/>
            <person name="Chain P."/>
            <person name="Han C."/>
            <person name="Brettin T."/>
            <person name="Detter J.C."/>
            <person name="Schuler E."/>
            <person name="Goker M."/>
            <person name="Rohde M."/>
            <person name="Bristow J."/>
            <person name="Eisen J.A."/>
            <person name="Markowitz V."/>
            <person name="Hugenholtz P."/>
            <person name="Kyrpides N.C."/>
            <person name="Klenk H.P."/>
        </authorList>
    </citation>
    <scope>NUCLEOTIDE SEQUENCE [LARGE SCALE GENOMIC DNA]</scope>
    <source>
        <strain evidence="10">ATCC 49802 / DSM 20745 / S 6022</strain>
    </source>
</reference>
<dbReference type="SUPFAM" id="SSF53335">
    <property type="entry name" value="S-adenosyl-L-methionine-dependent methyltransferases"/>
    <property type="match status" value="1"/>
</dbReference>
<evidence type="ECO:0000256" key="4">
    <source>
        <dbReference type="ARBA" id="ARBA00022679"/>
    </source>
</evidence>
<dbReference type="GO" id="GO:0003677">
    <property type="term" value="F:DNA binding"/>
    <property type="evidence" value="ECO:0007669"/>
    <property type="project" value="InterPro"/>
</dbReference>
<dbReference type="GO" id="GO:0008170">
    <property type="term" value="F:N-methyltransferase activity"/>
    <property type="evidence" value="ECO:0007669"/>
    <property type="project" value="InterPro"/>
</dbReference>
<dbReference type="Pfam" id="PF02384">
    <property type="entry name" value="N6_Mtase"/>
    <property type="match status" value="1"/>
</dbReference>
<keyword evidence="4" id="KW-0808">Transferase</keyword>
<gene>
    <name evidence="9" type="ordered locus">Sthe_3152</name>
</gene>
<protein>
    <recommendedName>
        <fullName evidence="2">site-specific DNA-methyltransferase (adenine-specific)</fullName>
        <ecNumber evidence="2">2.1.1.72</ecNumber>
    </recommendedName>
</protein>
<reference evidence="10" key="1">
    <citation type="submission" date="2009-11" db="EMBL/GenBank/DDBJ databases">
        <title>The complete chromosome 2 of Sphaerobacter thermophilus DSM 20745.</title>
        <authorList>
            <person name="Lucas S."/>
            <person name="Copeland A."/>
            <person name="Lapidus A."/>
            <person name="Glavina del Rio T."/>
            <person name="Dalin E."/>
            <person name="Tice H."/>
            <person name="Bruce D."/>
            <person name="Goodwin L."/>
            <person name="Pitluck S."/>
            <person name="Kyrpides N."/>
            <person name="Mavromatis K."/>
            <person name="Ivanova N."/>
            <person name="Mikhailova N."/>
            <person name="LaButti K.M."/>
            <person name="Clum A."/>
            <person name="Sun H.I."/>
            <person name="Brettin T."/>
            <person name="Detter J.C."/>
            <person name="Han C."/>
            <person name="Larimer F."/>
            <person name="Land M."/>
            <person name="Hauser L."/>
            <person name="Markowitz V."/>
            <person name="Cheng J.F."/>
            <person name="Hugenholtz P."/>
            <person name="Woyke T."/>
            <person name="Wu D."/>
            <person name="Steenblock K."/>
            <person name="Schneider S."/>
            <person name="Pukall R."/>
            <person name="Goeker M."/>
            <person name="Klenk H.P."/>
            <person name="Eisen J.A."/>
        </authorList>
    </citation>
    <scope>NUCLEOTIDE SEQUENCE [LARGE SCALE GENOMIC DNA]</scope>
    <source>
        <strain evidence="10">ATCC 49802 / DSM 20745 / S 6022</strain>
    </source>
</reference>
<evidence type="ECO:0000256" key="1">
    <source>
        <dbReference type="ARBA" id="ARBA00006594"/>
    </source>
</evidence>
<dbReference type="Gene3D" id="3.40.50.150">
    <property type="entry name" value="Vaccinia Virus protein VP39"/>
    <property type="match status" value="1"/>
</dbReference>
<dbReference type="InterPro" id="IPR051537">
    <property type="entry name" value="DNA_Adenine_Mtase"/>
</dbReference>
<dbReference type="GO" id="GO:0009007">
    <property type="term" value="F:site-specific DNA-methyltransferase (adenine-specific) activity"/>
    <property type="evidence" value="ECO:0007669"/>
    <property type="project" value="UniProtKB-EC"/>
</dbReference>
<dbReference type="InterPro" id="IPR029063">
    <property type="entry name" value="SAM-dependent_MTases_sf"/>
</dbReference>
<evidence type="ECO:0000256" key="2">
    <source>
        <dbReference type="ARBA" id="ARBA00011900"/>
    </source>
</evidence>
<evidence type="ECO:0000313" key="10">
    <source>
        <dbReference type="Proteomes" id="UP000002027"/>
    </source>
</evidence>
<comment type="similarity">
    <text evidence="1">Belongs to the N(4)/N(6)-methyltransferase family.</text>
</comment>
<dbReference type="KEGG" id="sti:Sthe_3152"/>
<comment type="catalytic activity">
    <reaction evidence="7">
        <text>a 2'-deoxyadenosine in DNA + S-adenosyl-L-methionine = an N(6)-methyl-2'-deoxyadenosine in DNA + S-adenosyl-L-homocysteine + H(+)</text>
        <dbReference type="Rhea" id="RHEA:15197"/>
        <dbReference type="Rhea" id="RHEA-COMP:12418"/>
        <dbReference type="Rhea" id="RHEA-COMP:12419"/>
        <dbReference type="ChEBI" id="CHEBI:15378"/>
        <dbReference type="ChEBI" id="CHEBI:57856"/>
        <dbReference type="ChEBI" id="CHEBI:59789"/>
        <dbReference type="ChEBI" id="CHEBI:90615"/>
        <dbReference type="ChEBI" id="CHEBI:90616"/>
        <dbReference type="EC" id="2.1.1.72"/>
    </reaction>
</comment>
<evidence type="ECO:0000256" key="6">
    <source>
        <dbReference type="ARBA" id="ARBA00022747"/>
    </source>
</evidence>
<feature type="domain" description="DNA methylase adenine-specific" evidence="8">
    <location>
        <begin position="246"/>
        <end position="472"/>
    </location>
</feature>
<dbReference type="GO" id="GO:0032259">
    <property type="term" value="P:methylation"/>
    <property type="evidence" value="ECO:0007669"/>
    <property type="project" value="UniProtKB-KW"/>
</dbReference>
<dbReference type="EMBL" id="CP001824">
    <property type="protein sequence ID" value="ACZ40552.1"/>
    <property type="molecule type" value="Genomic_DNA"/>
</dbReference>
<sequence length="752" mass="83254">MIRQNEYKSFPELADIFRGRSKTGKGDAFPDFLVVTSGPTVRPVMVIETKAKEDALPQALHEASEIYGAACLEAGHPVLAVGVSGQENTTIRVGVLKFHLGEWKPVKYENNPISWIPTPADVDSLLSSPTLMDLAPVIPDPEVLAERADLINRILREANIKDEFRPAYVGAMMLALWHTKGNLRRDPRYVLRDINAACEEAFKDAGKPELARSLHVDEANAKLAASAWRVLSTLEKLNVATSSFAHDYLGQLYETFFRYTGGNTIGQYFTPRHIARMMADLCESTPSDVVIDPACGTGGFLIAAMQRAYDQSSLRYEDAIELVREKLIGYESEPVTAALAVANMLLRGDGKTGIRKEDCFTATDYPVNACDIALMNPPFPHKKTDVPPERFVERALEALRLRGRIAVILPTSLTVKKENAGWRKQILTHNTLLGVVQLPDELFQPYASATTTVVLLEKGIPHDARRETAFVRLHYDGLTLKKGIRVPRSDGRNQVPDTVDAIVNKRVIPGFSGVAAIQPGDEWAPGAYIPSAPPDEDELRTSIDELLRRWTSFYIRYAREVATQRKAIANGEIDVHPYRNLLSDAKRSNASNLPAEPGTIGGMFDIYYGMKELHSREGIPPGDSLIISPTEEYNGCYGWLTFRPLIEPPFITVAQTGSIGEAFVQTEPCAVNDDCLVLLPKPDVDVPLAGLVVAAAAIRLERWRFNYGRKLTPARIASFRVPTSGDLERWVEDRLDAWAKICESAVDVYSEA</sequence>
<dbReference type="SUPFAM" id="SSF116734">
    <property type="entry name" value="DNA methylase specificity domain"/>
    <property type="match status" value="1"/>
</dbReference>
<dbReference type="EC" id="2.1.1.72" evidence="2"/>
<dbReference type="HOGENOM" id="CLU_015410_2_1_0"/>
<evidence type="ECO:0000256" key="5">
    <source>
        <dbReference type="ARBA" id="ARBA00022691"/>
    </source>
</evidence>
<keyword evidence="10" id="KW-1185">Reference proteome</keyword>
<dbReference type="PANTHER" id="PTHR42933">
    <property type="entry name" value="SLR6095 PROTEIN"/>
    <property type="match status" value="1"/>
</dbReference>
<evidence type="ECO:0000313" key="9">
    <source>
        <dbReference type="EMBL" id="ACZ40552.1"/>
    </source>
</evidence>
<keyword evidence="5" id="KW-0949">S-adenosyl-L-methionine</keyword>
<accession>D1C9Q9</accession>
<dbReference type="CDD" id="cd02440">
    <property type="entry name" value="AdoMet_MTases"/>
    <property type="match status" value="1"/>
</dbReference>
<name>D1C9Q9_SPHTD</name>
<dbReference type="AlphaFoldDB" id="D1C9Q9"/>
<dbReference type="Proteomes" id="UP000002027">
    <property type="component" value="Chromosome 2"/>
</dbReference>
<dbReference type="InParanoid" id="D1C9Q9"/>
<dbReference type="eggNOG" id="COG0286">
    <property type="taxonomic scope" value="Bacteria"/>
</dbReference>
<dbReference type="InterPro" id="IPR003356">
    <property type="entry name" value="DNA_methylase_A-5"/>
</dbReference>
<dbReference type="PRINTS" id="PR00507">
    <property type="entry name" value="N12N6MTFRASE"/>
</dbReference>
<evidence type="ECO:0000259" key="8">
    <source>
        <dbReference type="Pfam" id="PF02384"/>
    </source>
</evidence>
<proteinExistence type="inferred from homology"/>
<dbReference type="REBASE" id="22989">
    <property type="entry name" value="Sth20745ORF3152P"/>
</dbReference>
<organism evidence="9 10">
    <name type="scientific">Sphaerobacter thermophilus (strain ATCC 49802 / DSM 20745 / KCCM 41009 / NCIMB 13125 / S 6022)</name>
    <dbReference type="NCBI Taxonomy" id="479434"/>
    <lineage>
        <taxon>Bacteria</taxon>
        <taxon>Pseudomonadati</taxon>
        <taxon>Thermomicrobiota</taxon>
        <taxon>Thermomicrobia</taxon>
        <taxon>Sphaerobacterales</taxon>
        <taxon>Sphaerobacterineae</taxon>
        <taxon>Sphaerobacteraceae</taxon>
        <taxon>Sphaerobacter</taxon>
    </lineage>
</organism>
<evidence type="ECO:0000256" key="3">
    <source>
        <dbReference type="ARBA" id="ARBA00022603"/>
    </source>
</evidence>
<dbReference type="GO" id="GO:0009307">
    <property type="term" value="P:DNA restriction-modification system"/>
    <property type="evidence" value="ECO:0007669"/>
    <property type="project" value="UniProtKB-KW"/>
</dbReference>
<dbReference type="STRING" id="479434.Sthe_3152"/>
<keyword evidence="6" id="KW-0680">Restriction system</keyword>